<reference evidence="4" key="1">
    <citation type="submission" date="2015-09" db="EMBL/GenBank/DDBJ databases">
        <authorList>
            <consortium name="Pathogen Informatics"/>
        </authorList>
    </citation>
    <scope>NUCLEOTIDE SEQUENCE [LARGE SCALE GENOMIC DNA]</scope>
    <source>
        <strain evidence="4">Lake Konstanz</strain>
    </source>
</reference>
<feature type="region of interest" description="Disordered" evidence="1">
    <location>
        <begin position="401"/>
        <end position="521"/>
    </location>
</feature>
<feature type="compositionally biased region" description="Polar residues" evidence="1">
    <location>
        <begin position="409"/>
        <end position="422"/>
    </location>
</feature>
<feature type="compositionally biased region" description="Polar residues" evidence="1">
    <location>
        <begin position="482"/>
        <end position="506"/>
    </location>
</feature>
<keyword evidence="2" id="KW-1133">Transmembrane helix</keyword>
<name>A0A0S4JVW0_BODSA</name>
<evidence type="ECO:0000256" key="2">
    <source>
        <dbReference type="SAM" id="Phobius"/>
    </source>
</evidence>
<gene>
    <name evidence="3" type="ORF">BSAL_48190</name>
</gene>
<keyword evidence="4" id="KW-1185">Reference proteome</keyword>
<dbReference type="AlphaFoldDB" id="A0A0S4JVW0"/>
<sequence>MAIISGLDGSDAIQIIGIVLVATVILLIFIGILVCCCCSGDAKSQEKRMRAIEAQKRKYAPSPSSEEFGVLVFSVTHWPQLVEAASMHACGADMRLKQLIAKAATQHGAYYIIEGIISGLDGSDAIQIIGIVLIATVILLIFIGVLVCCCCSGDAKSLEKRMRAIEAQKRKYAPSPSSEEFGVLVFSVTRWPHLVEAASMHACGADMRLKQLIAKAATQHGAYYIIEGDNAAATHNRKIVVSREPIALLRVANDVYATTMLADFSNNIAANENLSVVYSSVSNDSVSPWSGLELLATLHHGSGRLTESNDAAVDNANEGNAPPSSPLLHAEGPVGGRCVRRYSDLTPDEVETLRSQSLATLNTDGAALVKKFALPPADTMKIPIPTSGRASATPYTAVIPLTPTHRTDLTPSGKSNSATPIQPKNPPSPSHNTDEQDMLQRIQERREQQLRQQQQQEDSQGGAASGAHPNEVLDTEQRQERPSQNQIQQQPPVKNIINSQRHTNQMPVAELDDEHTDVMDF</sequence>
<proteinExistence type="predicted"/>
<evidence type="ECO:0000313" key="4">
    <source>
        <dbReference type="Proteomes" id="UP000051952"/>
    </source>
</evidence>
<feature type="transmembrane region" description="Helical" evidence="2">
    <location>
        <begin position="125"/>
        <end position="147"/>
    </location>
</feature>
<keyword evidence="2" id="KW-0812">Transmembrane</keyword>
<dbReference type="EMBL" id="CYKH01002249">
    <property type="protein sequence ID" value="CUG94441.1"/>
    <property type="molecule type" value="Genomic_DNA"/>
</dbReference>
<organism evidence="3 4">
    <name type="scientific">Bodo saltans</name>
    <name type="common">Flagellated protozoan</name>
    <dbReference type="NCBI Taxonomy" id="75058"/>
    <lineage>
        <taxon>Eukaryota</taxon>
        <taxon>Discoba</taxon>
        <taxon>Euglenozoa</taxon>
        <taxon>Kinetoplastea</taxon>
        <taxon>Metakinetoplastina</taxon>
        <taxon>Eubodonida</taxon>
        <taxon>Bodonidae</taxon>
        <taxon>Bodo</taxon>
    </lineage>
</organism>
<evidence type="ECO:0000313" key="3">
    <source>
        <dbReference type="EMBL" id="CUG94441.1"/>
    </source>
</evidence>
<protein>
    <submittedName>
        <fullName evidence="3">Membrane-associated protein, putative</fullName>
    </submittedName>
</protein>
<feature type="transmembrane region" description="Helical" evidence="2">
    <location>
        <begin position="12"/>
        <end position="40"/>
    </location>
</feature>
<evidence type="ECO:0000256" key="1">
    <source>
        <dbReference type="SAM" id="MobiDB-lite"/>
    </source>
</evidence>
<dbReference type="Proteomes" id="UP000051952">
    <property type="component" value="Unassembled WGS sequence"/>
</dbReference>
<accession>A0A0S4JVW0</accession>
<keyword evidence="2" id="KW-0472">Membrane</keyword>